<dbReference type="Gene3D" id="3.30.700.20">
    <property type="entry name" value="Hypothetical protein ph0010, domain 1"/>
    <property type="match status" value="1"/>
</dbReference>
<dbReference type="EMBL" id="BRYA01001474">
    <property type="protein sequence ID" value="GMI44279.1"/>
    <property type="molecule type" value="Genomic_DNA"/>
</dbReference>
<keyword evidence="3" id="KW-1185">Reference proteome</keyword>
<dbReference type="NCBIfam" id="TIGR00296">
    <property type="entry name" value="TIGR00296 family protein"/>
    <property type="match status" value="1"/>
</dbReference>
<comment type="caution">
    <text evidence="2">The sequence shown here is derived from an EMBL/GenBank/DDBJ whole genome shotgun (WGS) entry which is preliminary data.</text>
</comment>
<organism evidence="2 3">
    <name type="scientific">Triparma columacea</name>
    <dbReference type="NCBI Taxonomy" id="722753"/>
    <lineage>
        <taxon>Eukaryota</taxon>
        <taxon>Sar</taxon>
        <taxon>Stramenopiles</taxon>
        <taxon>Ochrophyta</taxon>
        <taxon>Bolidophyceae</taxon>
        <taxon>Parmales</taxon>
        <taxon>Triparmaceae</taxon>
        <taxon>Triparma</taxon>
    </lineage>
</organism>
<dbReference type="SUPFAM" id="SSF143447">
    <property type="entry name" value="AMMECR1-like"/>
    <property type="match status" value="1"/>
</dbReference>
<sequence>MSTPSKMSITSSPQLCSFAFSHLSYTLSPSTSPPPPPLPLPPSSPPAPVFVTWETKSSGGGGGDGWDLRGCIGTLAPSDLARAIPDYTLTAALRDRRFRPITASELPSLRVSVSLLVDYESCSNCYDWVVGVHGIIITFTRGSSTYSATYLPEVASEHRMTREEAVASLVRKAGYEGRVEPGEISARRYQSSKCTLTYDEWMGGEEAGG</sequence>
<dbReference type="InterPro" id="IPR023473">
    <property type="entry name" value="AMMECR1"/>
</dbReference>
<evidence type="ECO:0000313" key="3">
    <source>
        <dbReference type="Proteomes" id="UP001165065"/>
    </source>
</evidence>
<gene>
    <name evidence="2" type="ORF">TrCOL_g12665</name>
</gene>
<dbReference type="Proteomes" id="UP001165065">
    <property type="component" value="Unassembled WGS sequence"/>
</dbReference>
<dbReference type="Pfam" id="PF01871">
    <property type="entry name" value="AMMECR1"/>
    <property type="match status" value="1"/>
</dbReference>
<evidence type="ECO:0000259" key="1">
    <source>
        <dbReference type="PROSITE" id="PS51112"/>
    </source>
</evidence>
<dbReference type="OrthoDB" id="24630at2759"/>
<dbReference type="InterPro" id="IPR002733">
    <property type="entry name" value="AMMECR1_domain"/>
</dbReference>
<dbReference type="PANTHER" id="PTHR13016">
    <property type="entry name" value="AMMECR1 HOMOLOG"/>
    <property type="match status" value="1"/>
</dbReference>
<dbReference type="PROSITE" id="PS51112">
    <property type="entry name" value="AMMECR1"/>
    <property type="match status" value="1"/>
</dbReference>
<dbReference type="InterPro" id="IPR027485">
    <property type="entry name" value="AMMECR1_N"/>
</dbReference>
<name>A0A9W7GEE7_9STRA</name>
<protein>
    <recommendedName>
        <fullName evidence="1">AMMECR1 domain-containing protein</fullName>
    </recommendedName>
</protein>
<evidence type="ECO:0000313" key="2">
    <source>
        <dbReference type="EMBL" id="GMI44279.1"/>
    </source>
</evidence>
<feature type="domain" description="AMMECR1" evidence="1">
    <location>
        <begin position="4"/>
        <end position="205"/>
    </location>
</feature>
<proteinExistence type="predicted"/>
<reference evidence="3" key="1">
    <citation type="journal article" date="2023" name="Commun. Biol.">
        <title>Genome analysis of Parmales, the sister group of diatoms, reveals the evolutionary specialization of diatoms from phago-mixotrophs to photoautotrophs.</title>
        <authorList>
            <person name="Ban H."/>
            <person name="Sato S."/>
            <person name="Yoshikawa S."/>
            <person name="Yamada K."/>
            <person name="Nakamura Y."/>
            <person name="Ichinomiya M."/>
            <person name="Sato N."/>
            <person name="Blanc-Mathieu R."/>
            <person name="Endo H."/>
            <person name="Kuwata A."/>
            <person name="Ogata H."/>
        </authorList>
    </citation>
    <scope>NUCLEOTIDE SEQUENCE [LARGE SCALE GENOMIC DNA]</scope>
</reference>
<dbReference type="AlphaFoldDB" id="A0A9W7GEE7"/>
<dbReference type="PANTHER" id="PTHR13016:SF0">
    <property type="entry name" value="AMME SYNDROME CANDIDATE GENE 1 PROTEIN"/>
    <property type="match status" value="1"/>
</dbReference>
<accession>A0A9W7GEE7</accession>
<dbReference type="InterPro" id="IPR036071">
    <property type="entry name" value="AMMECR1_dom_sf"/>
</dbReference>